<evidence type="ECO:0000313" key="11">
    <source>
        <dbReference type="EMBL" id="KAJ7740534.1"/>
    </source>
</evidence>
<dbReference type="PROSITE" id="PS51820">
    <property type="entry name" value="PA14"/>
    <property type="match status" value="1"/>
</dbReference>
<dbReference type="InterPro" id="IPR002772">
    <property type="entry name" value="Glyco_hydro_3_C"/>
</dbReference>
<keyword evidence="5 11" id="KW-0378">Hydrolase</keyword>
<evidence type="ECO:0000256" key="3">
    <source>
        <dbReference type="ARBA" id="ARBA00022651"/>
    </source>
</evidence>
<keyword evidence="3" id="KW-0119">Carbohydrate metabolism</keyword>
<comment type="similarity">
    <text evidence="2">Belongs to the glycosyl hydrolase 3 family.</text>
</comment>
<dbReference type="EMBL" id="JARKIB010000102">
    <property type="protein sequence ID" value="KAJ7740534.1"/>
    <property type="molecule type" value="Genomic_DNA"/>
</dbReference>
<organism evidence="11 12">
    <name type="scientific">Mycena metata</name>
    <dbReference type="NCBI Taxonomy" id="1033252"/>
    <lineage>
        <taxon>Eukaryota</taxon>
        <taxon>Fungi</taxon>
        <taxon>Dikarya</taxon>
        <taxon>Basidiomycota</taxon>
        <taxon>Agaricomycotina</taxon>
        <taxon>Agaricomycetes</taxon>
        <taxon>Agaricomycetidae</taxon>
        <taxon>Agaricales</taxon>
        <taxon>Marasmiineae</taxon>
        <taxon>Mycenaceae</taxon>
        <taxon>Mycena</taxon>
    </lineage>
</organism>
<keyword evidence="4 9" id="KW-0732">Signal</keyword>
<evidence type="ECO:0000256" key="7">
    <source>
        <dbReference type="ARBA" id="ARBA00024574"/>
    </source>
</evidence>
<feature type="signal peptide" evidence="9">
    <location>
        <begin position="1"/>
        <end position="18"/>
    </location>
</feature>
<dbReference type="InterPro" id="IPR026891">
    <property type="entry name" value="Fn3-like"/>
</dbReference>
<dbReference type="Gene3D" id="2.60.40.10">
    <property type="entry name" value="Immunoglobulins"/>
    <property type="match status" value="1"/>
</dbReference>
<dbReference type="GO" id="GO:0031222">
    <property type="term" value="P:arabinan catabolic process"/>
    <property type="evidence" value="ECO:0007669"/>
    <property type="project" value="TreeGrafter"/>
</dbReference>
<comment type="catalytic activity">
    <reaction evidence="7">
        <text>Hydrolysis of (1-&gt;4)-beta-D-xylans, to remove successive D-xylose residues from the non-reducing termini.</text>
        <dbReference type="EC" id="3.2.1.37"/>
    </reaction>
</comment>
<dbReference type="AlphaFoldDB" id="A0AAD7IDB5"/>
<dbReference type="GO" id="GO:0009044">
    <property type="term" value="F:xylan 1,4-beta-xylosidase activity"/>
    <property type="evidence" value="ECO:0007669"/>
    <property type="project" value="UniProtKB-EC"/>
</dbReference>
<dbReference type="InterPro" id="IPR036881">
    <property type="entry name" value="Glyco_hydro_3_C_sf"/>
</dbReference>
<evidence type="ECO:0000256" key="9">
    <source>
        <dbReference type="SAM" id="SignalP"/>
    </source>
</evidence>
<evidence type="ECO:0000256" key="4">
    <source>
        <dbReference type="ARBA" id="ARBA00022729"/>
    </source>
</evidence>
<proteinExistence type="inferred from homology"/>
<protein>
    <recommendedName>
        <fullName evidence="8">xylan 1,4-beta-xylosidase</fullName>
        <ecNumber evidence="8">3.2.1.37</ecNumber>
    </recommendedName>
</protein>
<evidence type="ECO:0000256" key="6">
    <source>
        <dbReference type="ARBA" id="ARBA00023295"/>
    </source>
</evidence>
<dbReference type="PANTHER" id="PTHR42721:SF3">
    <property type="entry name" value="BETA-D-XYLOSIDASE 5-RELATED"/>
    <property type="match status" value="1"/>
</dbReference>
<feature type="domain" description="PA14" evidence="10">
    <location>
        <begin position="514"/>
        <end position="683"/>
    </location>
</feature>
<evidence type="ECO:0000256" key="5">
    <source>
        <dbReference type="ARBA" id="ARBA00022801"/>
    </source>
</evidence>
<dbReference type="EC" id="3.2.1.37" evidence="8"/>
<keyword evidence="3" id="KW-0624">Polysaccharide degradation</keyword>
<evidence type="ECO:0000256" key="1">
    <source>
        <dbReference type="ARBA" id="ARBA00004851"/>
    </source>
</evidence>
<dbReference type="SUPFAM" id="SSF52279">
    <property type="entry name" value="Beta-D-glucan exohydrolase, C-terminal domain"/>
    <property type="match status" value="1"/>
</dbReference>
<dbReference type="Pfam" id="PF01915">
    <property type="entry name" value="Glyco_hydro_3_C"/>
    <property type="match status" value="1"/>
</dbReference>
<evidence type="ECO:0000259" key="10">
    <source>
        <dbReference type="PROSITE" id="PS51820"/>
    </source>
</evidence>
<dbReference type="PROSITE" id="PS51257">
    <property type="entry name" value="PROKAR_LIPOPROTEIN"/>
    <property type="match status" value="1"/>
</dbReference>
<dbReference type="SMART" id="SM01217">
    <property type="entry name" value="Fn3_like"/>
    <property type="match status" value="1"/>
</dbReference>
<comment type="caution">
    <text evidence="11">The sequence shown here is derived from an EMBL/GenBank/DDBJ whole genome shotgun (WGS) entry which is preliminary data.</text>
</comment>
<dbReference type="PANTHER" id="PTHR42721">
    <property type="entry name" value="SUGAR HYDROLASE-RELATED"/>
    <property type="match status" value="1"/>
</dbReference>
<comment type="pathway">
    <text evidence="1">Glycan degradation; xylan degradation.</text>
</comment>
<dbReference type="Proteomes" id="UP001215598">
    <property type="component" value="Unassembled WGS sequence"/>
</dbReference>
<dbReference type="InterPro" id="IPR044993">
    <property type="entry name" value="BXL"/>
</dbReference>
<evidence type="ECO:0000256" key="8">
    <source>
        <dbReference type="ARBA" id="ARBA00026107"/>
    </source>
</evidence>
<dbReference type="GO" id="GO:0046556">
    <property type="term" value="F:alpha-L-arabinofuranosidase activity"/>
    <property type="evidence" value="ECO:0007669"/>
    <property type="project" value="TreeGrafter"/>
</dbReference>
<dbReference type="Gene3D" id="3.40.50.1700">
    <property type="entry name" value="Glycoside hydrolase family 3 C-terminal domain"/>
    <property type="match status" value="2"/>
</dbReference>
<name>A0AAD7IDB5_9AGAR</name>
<feature type="chain" id="PRO_5042218342" description="xylan 1,4-beta-xylosidase" evidence="9">
    <location>
        <begin position="19"/>
        <end position="956"/>
    </location>
</feature>
<dbReference type="InterPro" id="IPR001764">
    <property type="entry name" value="Glyco_hydro_3_N"/>
</dbReference>
<keyword evidence="12" id="KW-1185">Reference proteome</keyword>
<accession>A0AAD7IDB5</accession>
<dbReference type="GO" id="GO:0045493">
    <property type="term" value="P:xylan catabolic process"/>
    <property type="evidence" value="ECO:0007669"/>
    <property type="project" value="UniProtKB-KW"/>
</dbReference>
<dbReference type="PRINTS" id="PR00133">
    <property type="entry name" value="GLHYDRLASE3"/>
</dbReference>
<dbReference type="InterPro" id="IPR037524">
    <property type="entry name" value="PA14/GLEYA"/>
</dbReference>
<dbReference type="InterPro" id="IPR017853">
    <property type="entry name" value="GH"/>
</dbReference>
<keyword evidence="3" id="KW-0858">Xylan degradation</keyword>
<dbReference type="InterPro" id="IPR036962">
    <property type="entry name" value="Glyco_hydro_3_N_sf"/>
</dbReference>
<dbReference type="Pfam" id="PF00933">
    <property type="entry name" value="Glyco_hydro_3"/>
    <property type="match status" value="1"/>
</dbReference>
<evidence type="ECO:0000313" key="12">
    <source>
        <dbReference type="Proteomes" id="UP001215598"/>
    </source>
</evidence>
<reference evidence="11" key="1">
    <citation type="submission" date="2023-03" db="EMBL/GenBank/DDBJ databases">
        <title>Massive genome expansion in bonnet fungi (Mycena s.s.) driven by repeated elements and novel gene families across ecological guilds.</title>
        <authorList>
            <consortium name="Lawrence Berkeley National Laboratory"/>
            <person name="Harder C.B."/>
            <person name="Miyauchi S."/>
            <person name="Viragh M."/>
            <person name="Kuo A."/>
            <person name="Thoen E."/>
            <person name="Andreopoulos B."/>
            <person name="Lu D."/>
            <person name="Skrede I."/>
            <person name="Drula E."/>
            <person name="Henrissat B."/>
            <person name="Morin E."/>
            <person name="Kohler A."/>
            <person name="Barry K."/>
            <person name="LaButti K."/>
            <person name="Morin E."/>
            <person name="Salamov A."/>
            <person name="Lipzen A."/>
            <person name="Mereny Z."/>
            <person name="Hegedus B."/>
            <person name="Baldrian P."/>
            <person name="Stursova M."/>
            <person name="Weitz H."/>
            <person name="Taylor A."/>
            <person name="Grigoriev I.V."/>
            <person name="Nagy L.G."/>
            <person name="Martin F."/>
            <person name="Kauserud H."/>
        </authorList>
    </citation>
    <scope>NUCLEOTIDE SEQUENCE</scope>
    <source>
        <strain evidence="11">CBHHK182m</strain>
    </source>
</reference>
<evidence type="ECO:0000256" key="2">
    <source>
        <dbReference type="ARBA" id="ARBA00005336"/>
    </source>
</evidence>
<dbReference type="InterPro" id="IPR013783">
    <property type="entry name" value="Ig-like_fold"/>
</dbReference>
<sequence>MLVKPTLGLLLTLGSCVAQLSFNSRYSFDSGVVNPKCAKEEKRASRDAFVDALLDEMTVPELVMQLHLMFADNMVGPNSDNALYDFATRFAPTAGVGVVHDWYPTNKSQFNSLQALNIKESRLHVPFMQTGECLHGVGSFKQSMFPQSIGIAASFDKDLAYSVGRAIGSEARSIGIHACFAPVLDLGKEPRWGRVQEAWGEDFVLTSHMGVAYASGLSKNGSWSEPDAVVPVVKHFAAHGSPRGGLNAAPFIGRGSRQVMMEMLVPFKAVIDLGGAKGVMMAYNELDEVPAVVSPMLYDALADWNYDGFIIADDNAMKYLLTRHTVADSNADTIQQWFNAGGGVQFYDFTIDIFLNTTVALVANHTIPESTLKAAARRVLSTKYDLGLFDNPYIPDSVDSAALTAAHVPLTLDAAHRSIVLLENRNATLPLKPADHGIKTIALIGPFSDILNYGDYSGPWGGYPTANSSTLRQALISHLAANAPAVQLVSSWGTNTWLYNGQYNIPGYLLSADGVPGGLRATYYSDTNFTHAVFQTQETPNRDWGIYPPVGLPSNNFSVVWEGEVQVPVDRDVSGWIGVGVNANTTARLFVDGTLTAESPLTLAGNIIGNIEQLAYDVINGTGPPPGASAFSFKKGAKHSVRVEFQAWNYVQKFENVNSLNAQVELFWNLVDRTDAVGQAVDVAKDADVIVLAVGANWNSDAESGDRATLGLSANQTVLADAIFALGKPVVMVLQGGRTFAIPKYYSRAAAVLDAFFPGQSGGQAISDVLFGLFNPGGRVPLSVPYDVGTLPVYYKHVDPLPLYKFTAHAKNYTDIYSFPSYSFGYGKSYSTFTVGGFNATSTHGVHTFSAGETINFRATIKNDGPMAGSYVPQVYLLVRVSSVTRPLQQLVAFDRVYLDVGESTTVVMPLEVDRYLPIVNRRYKWELEKGDYVFALMERSGVDADKSMNLTMTCV</sequence>
<keyword evidence="6" id="KW-0326">Glycosidase</keyword>
<dbReference type="Gene3D" id="3.20.20.300">
    <property type="entry name" value="Glycoside hydrolase, family 3, N-terminal domain"/>
    <property type="match status" value="1"/>
</dbReference>
<dbReference type="Pfam" id="PF14310">
    <property type="entry name" value="Fn3-like"/>
    <property type="match status" value="1"/>
</dbReference>
<gene>
    <name evidence="11" type="ORF">B0H16DRAFT_1728901</name>
</gene>
<dbReference type="SUPFAM" id="SSF51445">
    <property type="entry name" value="(Trans)glycosidases"/>
    <property type="match status" value="1"/>
</dbReference>